<evidence type="ECO:0000256" key="1">
    <source>
        <dbReference type="SAM" id="MobiDB-lite"/>
    </source>
</evidence>
<evidence type="ECO:0000313" key="3">
    <source>
        <dbReference type="Proteomes" id="UP000593573"/>
    </source>
</evidence>
<evidence type="ECO:0000313" key="2">
    <source>
        <dbReference type="EMBL" id="MBA0640900.1"/>
    </source>
</evidence>
<proteinExistence type="predicted"/>
<dbReference type="AlphaFoldDB" id="A0A7J8TRW8"/>
<accession>A0A7J8TRW8</accession>
<comment type="caution">
    <text evidence="2">The sequence shown here is derived from an EMBL/GenBank/DDBJ whole genome shotgun (WGS) entry which is preliminary data.</text>
</comment>
<name>A0A7J8TRW8_9ROSI</name>
<dbReference type="EMBL" id="JABFAB010000001">
    <property type="protein sequence ID" value="MBA0640900.1"/>
    <property type="molecule type" value="Genomic_DNA"/>
</dbReference>
<sequence length="83" mass="9295">MMMHTEDLQRAIVKRVDERSSLVPSKEEEEEEEEIPLLRLVMSIYKQRKTKDVGLGTGFRGGGAVHTANTGASYSGTREVKDD</sequence>
<feature type="compositionally biased region" description="Gly residues" evidence="1">
    <location>
        <begin position="55"/>
        <end position="64"/>
    </location>
</feature>
<dbReference type="Proteomes" id="UP000593573">
    <property type="component" value="Unassembled WGS sequence"/>
</dbReference>
<feature type="compositionally biased region" description="Polar residues" evidence="1">
    <location>
        <begin position="67"/>
        <end position="76"/>
    </location>
</feature>
<reference evidence="2 3" key="1">
    <citation type="journal article" date="2019" name="Genome Biol. Evol.">
        <title>Insights into the evolution of the New World diploid cottons (Gossypium, subgenus Houzingenia) based on genome sequencing.</title>
        <authorList>
            <person name="Grover C.E."/>
            <person name="Arick M.A. 2nd"/>
            <person name="Thrash A."/>
            <person name="Conover J.L."/>
            <person name="Sanders W.S."/>
            <person name="Peterson D.G."/>
            <person name="Frelichowski J.E."/>
            <person name="Scheffler J.A."/>
            <person name="Scheffler B.E."/>
            <person name="Wendel J.F."/>
        </authorList>
    </citation>
    <scope>NUCLEOTIDE SEQUENCE [LARGE SCALE GENOMIC DNA]</scope>
    <source>
        <strain evidence="2">57</strain>
        <tissue evidence="2">Leaf</tissue>
    </source>
</reference>
<organism evidence="2 3">
    <name type="scientific">Gossypium klotzschianum</name>
    <dbReference type="NCBI Taxonomy" id="34286"/>
    <lineage>
        <taxon>Eukaryota</taxon>
        <taxon>Viridiplantae</taxon>
        <taxon>Streptophyta</taxon>
        <taxon>Embryophyta</taxon>
        <taxon>Tracheophyta</taxon>
        <taxon>Spermatophyta</taxon>
        <taxon>Magnoliopsida</taxon>
        <taxon>eudicotyledons</taxon>
        <taxon>Gunneridae</taxon>
        <taxon>Pentapetalae</taxon>
        <taxon>rosids</taxon>
        <taxon>malvids</taxon>
        <taxon>Malvales</taxon>
        <taxon>Malvaceae</taxon>
        <taxon>Malvoideae</taxon>
        <taxon>Gossypium</taxon>
    </lineage>
</organism>
<keyword evidence="3" id="KW-1185">Reference proteome</keyword>
<protein>
    <submittedName>
        <fullName evidence="2">Uncharacterized protein</fullName>
    </submittedName>
</protein>
<gene>
    <name evidence="2" type="ORF">Goklo_023797</name>
</gene>
<feature type="region of interest" description="Disordered" evidence="1">
    <location>
        <begin position="55"/>
        <end position="83"/>
    </location>
</feature>